<dbReference type="AlphaFoldDB" id="A0A8J9ZRG6"/>
<dbReference type="GO" id="GO:0008270">
    <property type="term" value="F:zinc ion binding"/>
    <property type="evidence" value="ECO:0007669"/>
    <property type="project" value="UniProtKB-KW"/>
</dbReference>
<evidence type="ECO:0000313" key="7">
    <source>
        <dbReference type="EMBL" id="CAH1262189.1"/>
    </source>
</evidence>
<feature type="domain" description="MYND-type" evidence="6">
    <location>
        <begin position="459"/>
        <end position="509"/>
    </location>
</feature>
<dbReference type="InterPro" id="IPR002893">
    <property type="entry name" value="Znf_MYND"/>
</dbReference>
<gene>
    <name evidence="7" type="primary">Hypp2522</name>
    <name evidence="7" type="ORF">BLAG_LOCUS17365</name>
</gene>
<name>A0A8J9ZRG6_BRALA</name>
<evidence type="ECO:0000256" key="1">
    <source>
        <dbReference type="ARBA" id="ARBA00022723"/>
    </source>
</evidence>
<dbReference type="OrthoDB" id="10014309at2759"/>
<keyword evidence="1" id="KW-0479">Metal-binding</keyword>
<evidence type="ECO:0000313" key="8">
    <source>
        <dbReference type="Proteomes" id="UP000838412"/>
    </source>
</evidence>
<sequence>MAVSFHKSGCLCSDCLYNIDECVKKIAACPHGPPGSYLWDSSLTVTLRGCMPYDSFHQSKIIQRYVDTNFRPVLEKLLLFSIVYRDYLVESSVGQQLTKTDSKVGDENHKDGLEKKSAERNDHTSSGEMRGDDGITSRQEGGNHQRATKNILPSVAEKGDIGNKGKLAGLGKSAQPQGGGGDLREADDTRVGREDSKVSLKLNKKGLLSRKRSYIKMRQMGEDWIVSYRLALLERFSMMCTYGPAAAVLAKYTPEIWPWLHGFMLDLADQTETMIPKKDHLDCPSCRQGAFGLRLYSDGGVAYLLHDVIVLTEQDDLVRALLQETGDIPSFATCIATILRKHNSFRVLWMALRTGLYILETGGIMGYKALKDASVLPAVLAFIERARGWKSCAFVKALLKWAMVMRLFLDGTMELHYFRRKSLRVRLQMDEGDEFYSLRQEMYEAEDPAEGVMPVFCSNPPCTSYVSDKRKRMDPFRTCRYCKLAQYCSAECHADHWHAPGPDGHMSRCFSRDMLVSNCKNLD</sequence>
<keyword evidence="3" id="KW-0862">Zinc</keyword>
<dbReference type="EMBL" id="OV696689">
    <property type="protein sequence ID" value="CAH1262189.1"/>
    <property type="molecule type" value="Genomic_DNA"/>
</dbReference>
<feature type="compositionally biased region" description="Basic and acidic residues" evidence="5">
    <location>
        <begin position="182"/>
        <end position="193"/>
    </location>
</feature>
<accession>A0A8J9ZRG6</accession>
<proteinExistence type="predicted"/>
<evidence type="ECO:0000256" key="2">
    <source>
        <dbReference type="ARBA" id="ARBA00022771"/>
    </source>
</evidence>
<feature type="compositionally biased region" description="Basic and acidic residues" evidence="5">
    <location>
        <begin position="100"/>
        <end position="135"/>
    </location>
</feature>
<evidence type="ECO:0000256" key="4">
    <source>
        <dbReference type="PROSITE-ProRule" id="PRU00134"/>
    </source>
</evidence>
<evidence type="ECO:0000256" key="5">
    <source>
        <dbReference type="SAM" id="MobiDB-lite"/>
    </source>
</evidence>
<dbReference type="Proteomes" id="UP000838412">
    <property type="component" value="Chromosome 4"/>
</dbReference>
<keyword evidence="2 4" id="KW-0863">Zinc-finger</keyword>
<keyword evidence="8" id="KW-1185">Reference proteome</keyword>
<feature type="region of interest" description="Disordered" evidence="5">
    <location>
        <begin position="98"/>
        <end position="193"/>
    </location>
</feature>
<organism evidence="7 8">
    <name type="scientific">Branchiostoma lanceolatum</name>
    <name type="common">Common lancelet</name>
    <name type="synonym">Amphioxus lanceolatum</name>
    <dbReference type="NCBI Taxonomy" id="7740"/>
    <lineage>
        <taxon>Eukaryota</taxon>
        <taxon>Metazoa</taxon>
        <taxon>Chordata</taxon>
        <taxon>Cephalochordata</taxon>
        <taxon>Leptocardii</taxon>
        <taxon>Amphioxiformes</taxon>
        <taxon>Branchiostomatidae</taxon>
        <taxon>Branchiostoma</taxon>
    </lineage>
</organism>
<dbReference type="PROSITE" id="PS50865">
    <property type="entry name" value="ZF_MYND_2"/>
    <property type="match status" value="1"/>
</dbReference>
<evidence type="ECO:0000256" key="3">
    <source>
        <dbReference type="ARBA" id="ARBA00022833"/>
    </source>
</evidence>
<reference evidence="7" key="1">
    <citation type="submission" date="2022-01" db="EMBL/GenBank/DDBJ databases">
        <authorList>
            <person name="Braso-Vives M."/>
        </authorList>
    </citation>
    <scope>NUCLEOTIDE SEQUENCE</scope>
</reference>
<protein>
    <submittedName>
        <fullName evidence="7">Hypp2522 protein</fullName>
    </submittedName>
</protein>
<evidence type="ECO:0000259" key="6">
    <source>
        <dbReference type="PROSITE" id="PS50865"/>
    </source>
</evidence>